<dbReference type="GO" id="GO:0006032">
    <property type="term" value="P:chitin catabolic process"/>
    <property type="evidence" value="ECO:0007669"/>
    <property type="project" value="UniProtKB-KW"/>
</dbReference>
<dbReference type="PROSITE" id="PS01095">
    <property type="entry name" value="GH18_1"/>
    <property type="match status" value="1"/>
</dbReference>
<keyword evidence="8" id="KW-0732">Signal</keyword>
<feature type="signal peptide" evidence="8">
    <location>
        <begin position="1"/>
        <end position="20"/>
    </location>
</feature>
<keyword evidence="3 6" id="KW-0378">Hydrolase</keyword>
<comment type="catalytic activity">
    <reaction evidence="1">
        <text>Random endo-hydrolysis of N-acetyl-beta-D-glucosaminide (1-&gt;4)-beta-linkages in chitin and chitodextrins.</text>
        <dbReference type="EC" id="3.2.1.14"/>
    </reaction>
</comment>
<dbReference type="Gene3D" id="3.20.20.80">
    <property type="entry name" value="Glycosidases"/>
    <property type="match status" value="1"/>
</dbReference>
<evidence type="ECO:0000313" key="11">
    <source>
        <dbReference type="Proteomes" id="UP000295210"/>
    </source>
</evidence>
<evidence type="ECO:0000256" key="5">
    <source>
        <dbReference type="ARBA" id="ARBA00023295"/>
    </source>
</evidence>
<dbReference type="PANTHER" id="PTHR11177:SF317">
    <property type="entry name" value="CHITINASE 12-RELATED"/>
    <property type="match status" value="1"/>
</dbReference>
<dbReference type="SMART" id="SM00636">
    <property type="entry name" value="Glyco_18"/>
    <property type="match status" value="1"/>
</dbReference>
<evidence type="ECO:0000256" key="3">
    <source>
        <dbReference type="ARBA" id="ARBA00022801"/>
    </source>
</evidence>
<dbReference type="InterPro" id="IPR029070">
    <property type="entry name" value="Chitinase_insertion_sf"/>
</dbReference>
<reference evidence="10 11" key="1">
    <citation type="submission" date="2019-03" db="EMBL/GenBank/DDBJ databases">
        <title>Genomic Encyclopedia of Type Strains, Phase IV (KMG-IV): sequencing the most valuable type-strain genomes for metagenomic binning, comparative biology and taxonomic classification.</title>
        <authorList>
            <person name="Goeker M."/>
        </authorList>
    </citation>
    <scope>NUCLEOTIDE SEQUENCE [LARGE SCALE GENOMIC DNA]</scope>
    <source>
        <strain evidence="10 11">DSM 103428</strain>
    </source>
</reference>
<evidence type="ECO:0000256" key="1">
    <source>
        <dbReference type="ARBA" id="ARBA00000822"/>
    </source>
</evidence>
<dbReference type="CDD" id="cd06548">
    <property type="entry name" value="GH18_chitinase"/>
    <property type="match status" value="1"/>
</dbReference>
<evidence type="ECO:0000256" key="6">
    <source>
        <dbReference type="RuleBase" id="RU000489"/>
    </source>
</evidence>
<dbReference type="PROSITE" id="PS51257">
    <property type="entry name" value="PROKAR_LIPOPROTEIN"/>
    <property type="match status" value="1"/>
</dbReference>
<evidence type="ECO:0000256" key="7">
    <source>
        <dbReference type="RuleBase" id="RU004453"/>
    </source>
</evidence>
<dbReference type="InterPro" id="IPR001579">
    <property type="entry name" value="Glyco_hydro_18_chit_AS"/>
</dbReference>
<feature type="chain" id="PRO_5020892311" description="chitinase" evidence="8">
    <location>
        <begin position="21"/>
        <end position="397"/>
    </location>
</feature>
<dbReference type="Pfam" id="PF00704">
    <property type="entry name" value="Glyco_hydro_18"/>
    <property type="match status" value="1"/>
</dbReference>
<keyword evidence="4" id="KW-0624">Polysaccharide degradation</keyword>
<sequence length="397" mass="43860">MKQFCLSIGLLLLACTPAFAQPFLMGYFPQWGLYQDPPYTVHSLVASGAAGLLSQIDYAQGSVTGGRCGIADANADLNFSFPAQQSVNGVADQPSQPLRGDFHQLQELKQRYPDLKILISLEGRAESFEQAALPQNREAFVASCIATFLRGHFASGIHAPGLFDGIDLDWEFPRKEDSGNFIALLAEFRRQLNALDPTLLLTIAAGPSPGMYQDVDMGAASTYLDEIGLMNYDYNGPWRHETGFIAPLYTPDNDPEPHHDVDSTVHAYLSAGVPAHKLLLGLPFYGYGWQSVPPADHGLFQPGKAIHADRPWSYLRQLEDTSALYRDPRSQAPWLYDGHTFWTFEDPVSVAFKARYATDHRLLGMMIWELSNDSQNADLLKSLTGKVHAPPEKTGSQ</sequence>
<dbReference type="GO" id="GO:0005975">
    <property type="term" value="P:carbohydrate metabolic process"/>
    <property type="evidence" value="ECO:0007669"/>
    <property type="project" value="InterPro"/>
</dbReference>
<dbReference type="SUPFAM" id="SSF54556">
    <property type="entry name" value="Chitinase insertion domain"/>
    <property type="match status" value="1"/>
</dbReference>
<comment type="caution">
    <text evidence="10">The sequence shown here is derived from an EMBL/GenBank/DDBJ whole genome shotgun (WGS) entry which is preliminary data.</text>
</comment>
<dbReference type="RefSeq" id="WP_131990728.1">
    <property type="nucleotide sequence ID" value="NZ_SMGK01000001.1"/>
</dbReference>
<evidence type="ECO:0000256" key="2">
    <source>
        <dbReference type="ARBA" id="ARBA00012729"/>
    </source>
</evidence>
<feature type="domain" description="GH18" evidence="9">
    <location>
        <begin position="22"/>
        <end position="390"/>
    </location>
</feature>
<dbReference type="InterPro" id="IPR001223">
    <property type="entry name" value="Glyco_hydro18_cat"/>
</dbReference>
<gene>
    <name evidence="10" type="ORF">C7378_0152</name>
</gene>
<keyword evidence="11" id="KW-1185">Reference proteome</keyword>
<dbReference type="Proteomes" id="UP000295210">
    <property type="component" value="Unassembled WGS sequence"/>
</dbReference>
<accession>A0A4R1LA66</accession>
<keyword evidence="5 6" id="KW-0326">Glycosidase</keyword>
<protein>
    <recommendedName>
        <fullName evidence="2">chitinase</fullName>
        <ecNumber evidence="2">3.2.1.14</ecNumber>
    </recommendedName>
</protein>
<dbReference type="EMBL" id="SMGK01000001">
    <property type="protein sequence ID" value="TCK75172.1"/>
    <property type="molecule type" value="Genomic_DNA"/>
</dbReference>
<name>A0A4R1LA66_9BACT</name>
<organism evidence="10 11">
    <name type="scientific">Acidipila rosea</name>
    <dbReference type="NCBI Taxonomy" id="768535"/>
    <lineage>
        <taxon>Bacteria</taxon>
        <taxon>Pseudomonadati</taxon>
        <taxon>Acidobacteriota</taxon>
        <taxon>Terriglobia</taxon>
        <taxon>Terriglobales</taxon>
        <taxon>Acidobacteriaceae</taxon>
        <taxon>Acidipila</taxon>
    </lineage>
</organism>
<keyword evidence="4" id="KW-0119">Carbohydrate metabolism</keyword>
<comment type="similarity">
    <text evidence="7">Belongs to the glycosyl hydrolase 18 family.</text>
</comment>
<dbReference type="PROSITE" id="PS51910">
    <property type="entry name" value="GH18_2"/>
    <property type="match status" value="1"/>
</dbReference>
<evidence type="ECO:0000259" key="9">
    <source>
        <dbReference type="PROSITE" id="PS51910"/>
    </source>
</evidence>
<keyword evidence="4" id="KW-0146">Chitin degradation</keyword>
<dbReference type="SUPFAM" id="SSF51445">
    <property type="entry name" value="(Trans)glycosidases"/>
    <property type="match status" value="1"/>
</dbReference>
<dbReference type="OrthoDB" id="9812811at2"/>
<dbReference type="InterPro" id="IPR017853">
    <property type="entry name" value="GH"/>
</dbReference>
<dbReference type="EC" id="3.2.1.14" evidence="2"/>
<dbReference type="AlphaFoldDB" id="A0A4R1LA66"/>
<proteinExistence type="inferred from homology"/>
<evidence type="ECO:0000256" key="8">
    <source>
        <dbReference type="SAM" id="SignalP"/>
    </source>
</evidence>
<dbReference type="PANTHER" id="PTHR11177">
    <property type="entry name" value="CHITINASE"/>
    <property type="match status" value="1"/>
</dbReference>
<evidence type="ECO:0000256" key="4">
    <source>
        <dbReference type="ARBA" id="ARBA00023024"/>
    </source>
</evidence>
<dbReference type="InterPro" id="IPR011583">
    <property type="entry name" value="Chitinase_II/V-like_cat"/>
</dbReference>
<dbReference type="GO" id="GO:0008843">
    <property type="term" value="F:endochitinase activity"/>
    <property type="evidence" value="ECO:0007669"/>
    <property type="project" value="UniProtKB-EC"/>
</dbReference>
<dbReference type="InterPro" id="IPR050314">
    <property type="entry name" value="Glycosyl_Hydrlase_18"/>
</dbReference>
<evidence type="ECO:0000313" key="10">
    <source>
        <dbReference type="EMBL" id="TCK75172.1"/>
    </source>
</evidence>
<dbReference type="GO" id="GO:0008061">
    <property type="term" value="F:chitin binding"/>
    <property type="evidence" value="ECO:0007669"/>
    <property type="project" value="InterPro"/>
</dbReference>
<dbReference type="Gene3D" id="3.10.50.10">
    <property type="match status" value="1"/>
</dbReference>